<dbReference type="InterPro" id="IPR050483">
    <property type="entry name" value="CoA-transferase_III_domain"/>
</dbReference>
<dbReference type="InterPro" id="IPR044855">
    <property type="entry name" value="CoA-Trfase_III_dom3_sf"/>
</dbReference>
<proteinExistence type="predicted"/>
<protein>
    <submittedName>
        <fullName evidence="2">CoA transferase</fullName>
    </submittedName>
</protein>
<organism evidence="2 3">
    <name type="scientific">Candidatus Seongchinamella marina</name>
    <dbReference type="NCBI Taxonomy" id="2518990"/>
    <lineage>
        <taxon>Bacteria</taxon>
        <taxon>Pseudomonadati</taxon>
        <taxon>Pseudomonadota</taxon>
        <taxon>Gammaproteobacteria</taxon>
        <taxon>Cellvibrionales</taxon>
        <taxon>Halieaceae</taxon>
        <taxon>Seongchinamella</taxon>
    </lineage>
</organism>
<dbReference type="Pfam" id="PF02515">
    <property type="entry name" value="CoA_transf_3"/>
    <property type="match status" value="1"/>
</dbReference>
<dbReference type="RefSeq" id="WP_279251095.1">
    <property type="nucleotide sequence ID" value="NZ_SHNP01000001.1"/>
</dbReference>
<name>A0ABT3SPX0_9GAMM</name>
<evidence type="ECO:0000313" key="3">
    <source>
        <dbReference type="Proteomes" id="UP001143307"/>
    </source>
</evidence>
<dbReference type="GO" id="GO:0016740">
    <property type="term" value="F:transferase activity"/>
    <property type="evidence" value="ECO:0007669"/>
    <property type="project" value="UniProtKB-KW"/>
</dbReference>
<gene>
    <name evidence="2" type="ORF">EYC87_00325</name>
</gene>
<dbReference type="InterPro" id="IPR003673">
    <property type="entry name" value="CoA-Trfase_fam_III"/>
</dbReference>
<evidence type="ECO:0000313" key="2">
    <source>
        <dbReference type="EMBL" id="MCX2972028.1"/>
    </source>
</evidence>
<comment type="caution">
    <text evidence="2">The sequence shown here is derived from an EMBL/GenBank/DDBJ whole genome shotgun (WGS) entry which is preliminary data.</text>
</comment>
<dbReference type="Proteomes" id="UP001143307">
    <property type="component" value="Unassembled WGS sequence"/>
</dbReference>
<accession>A0ABT3SPX0</accession>
<dbReference type="SUPFAM" id="SSF89796">
    <property type="entry name" value="CoA-transferase family III (CaiB/BaiF)"/>
    <property type="match status" value="1"/>
</dbReference>
<keyword evidence="1 2" id="KW-0808">Transferase</keyword>
<keyword evidence="3" id="KW-1185">Reference proteome</keyword>
<evidence type="ECO:0000256" key="1">
    <source>
        <dbReference type="ARBA" id="ARBA00022679"/>
    </source>
</evidence>
<dbReference type="PANTHER" id="PTHR48207:SF3">
    <property type="entry name" value="SUCCINATE--HYDROXYMETHYLGLUTARATE COA-TRANSFERASE"/>
    <property type="match status" value="1"/>
</dbReference>
<reference evidence="2" key="1">
    <citation type="submission" date="2019-02" db="EMBL/GenBank/DDBJ databases">
        <authorList>
            <person name="Li S.-H."/>
        </authorList>
    </citation>
    <scope>NUCLEOTIDE SEQUENCE</scope>
    <source>
        <strain evidence="2">IMCC8485</strain>
    </source>
</reference>
<dbReference type="Gene3D" id="3.40.50.10540">
    <property type="entry name" value="Crotonobetainyl-coa:carnitine coa-transferase, domain 1"/>
    <property type="match status" value="1"/>
</dbReference>
<dbReference type="EMBL" id="SHNP01000001">
    <property type="protein sequence ID" value="MCX2972028.1"/>
    <property type="molecule type" value="Genomic_DNA"/>
</dbReference>
<dbReference type="PANTHER" id="PTHR48207">
    <property type="entry name" value="SUCCINATE--HYDROXYMETHYLGLUTARATE COA-TRANSFERASE"/>
    <property type="match status" value="1"/>
</dbReference>
<dbReference type="Gene3D" id="3.30.1540.10">
    <property type="entry name" value="formyl-coa transferase, domain 3"/>
    <property type="match status" value="1"/>
</dbReference>
<dbReference type="InterPro" id="IPR023606">
    <property type="entry name" value="CoA-Trfase_III_dom_1_sf"/>
</dbReference>
<sequence>MSGPFSGIKVLDLGSMVAGPGAATVLSDQGADVVKVEPPGLGDLMRHLSTNRGGVSGLYHNVNRGKRSLALNLKSEHGVEIICKLAEQVDVVLQNFRPGVAKRLGVDYESLREYNPNLIYLSASGFGDQGPYKDKPAYDAVIQAFAGVSRSQEDPHTGEPVQYYQLFADKLTALTASQAISAALFARERGAGGQHIKLSMVDAVIGFLWADVAGTAAFLGKGKQGEEVKEGLSVSKGARLTKFEDGYGIASPVTDAQFAGYCRAFGFDEKDSKLATLAGRNTHPEELMALVRRINATASRTPAAEAIAAMEAEGVPCAMAQSLADLPVHPQILACDTFATIDNPNAGQMLEPNNPASFLGTPSPPLRPAATLGQHTDEILKEIGHNDASISELRSDGVVA</sequence>